<dbReference type="PANTHER" id="PTHR13767:SF2">
    <property type="entry name" value="PSEUDOURIDYLATE SYNTHASE TRUB1"/>
    <property type="match status" value="1"/>
</dbReference>
<evidence type="ECO:0000256" key="1">
    <source>
        <dbReference type="ARBA" id="ARBA00000385"/>
    </source>
</evidence>
<dbReference type="GO" id="GO:0160148">
    <property type="term" value="F:tRNA pseudouridine(55) synthase activity"/>
    <property type="evidence" value="ECO:0007669"/>
    <property type="project" value="UniProtKB-EC"/>
</dbReference>
<reference evidence="9" key="1">
    <citation type="submission" date="2017-09" db="EMBL/GenBank/DDBJ databases">
        <title>Depth-based differentiation of microbial function through sediment-hosted aquifers and enrichment of novel symbionts in the deep terrestrial subsurface.</title>
        <authorList>
            <person name="Probst A.J."/>
            <person name="Ladd B."/>
            <person name="Jarett J.K."/>
            <person name="Geller-Mcgrath D.E."/>
            <person name="Sieber C.M.K."/>
            <person name="Emerson J.B."/>
            <person name="Anantharaman K."/>
            <person name="Thomas B.C."/>
            <person name="Malmstrom R."/>
            <person name="Stieglmeier M."/>
            <person name="Klingl A."/>
            <person name="Woyke T."/>
            <person name="Ryan C.M."/>
            <person name="Banfield J.F."/>
        </authorList>
    </citation>
    <scope>NUCLEOTIDE SEQUENCE [LARGE SCALE GENOMIC DNA]</scope>
</reference>
<dbReference type="GO" id="GO:1990481">
    <property type="term" value="P:mRNA pseudouridine synthesis"/>
    <property type="evidence" value="ECO:0007669"/>
    <property type="project" value="TreeGrafter"/>
</dbReference>
<dbReference type="Pfam" id="PF01509">
    <property type="entry name" value="TruB_N"/>
    <property type="match status" value="1"/>
</dbReference>
<gene>
    <name evidence="8" type="ORF">COX77_02850</name>
</gene>
<keyword evidence="5" id="KW-0413">Isomerase</keyword>
<evidence type="ECO:0000259" key="7">
    <source>
        <dbReference type="Pfam" id="PF16198"/>
    </source>
</evidence>
<dbReference type="AlphaFoldDB" id="A0A2M7VEM8"/>
<keyword evidence="4" id="KW-0819">tRNA processing</keyword>
<feature type="domain" description="Pseudouridine synthase II N-terminal" evidence="6">
    <location>
        <begin position="2"/>
        <end position="110"/>
    </location>
</feature>
<protein>
    <recommendedName>
        <fullName evidence="3">tRNA pseudouridine(55) synthase</fullName>
        <ecNumber evidence="3">5.4.99.25</ecNumber>
    </recommendedName>
</protein>
<organism evidence="8 9">
    <name type="scientific">Candidatus Komeilibacteria bacterium CG_4_10_14_0_2_um_filter_37_10</name>
    <dbReference type="NCBI Taxonomy" id="1974470"/>
    <lineage>
        <taxon>Bacteria</taxon>
        <taxon>Candidatus Komeiliibacteriota</taxon>
    </lineage>
</organism>
<evidence type="ECO:0000256" key="3">
    <source>
        <dbReference type="ARBA" id="ARBA00012787"/>
    </source>
</evidence>
<dbReference type="Gene3D" id="3.30.2350.10">
    <property type="entry name" value="Pseudouridine synthase"/>
    <property type="match status" value="1"/>
</dbReference>
<evidence type="ECO:0000256" key="4">
    <source>
        <dbReference type="ARBA" id="ARBA00022694"/>
    </source>
</evidence>
<dbReference type="GO" id="GO:0003723">
    <property type="term" value="F:RNA binding"/>
    <property type="evidence" value="ECO:0007669"/>
    <property type="project" value="InterPro"/>
</dbReference>
<evidence type="ECO:0000313" key="8">
    <source>
        <dbReference type="EMBL" id="PIZ98994.1"/>
    </source>
</evidence>
<comment type="similarity">
    <text evidence="2">Belongs to the pseudouridine synthase TruB family. Type 1 subfamily.</text>
</comment>
<proteinExistence type="inferred from homology"/>
<feature type="domain" description="tRNA pseudouridylate synthase B C-terminal" evidence="7">
    <location>
        <begin position="111"/>
        <end position="152"/>
    </location>
</feature>
<dbReference type="InterPro" id="IPR014780">
    <property type="entry name" value="tRNA_psdUridine_synth_TruB"/>
</dbReference>
<dbReference type="InterPro" id="IPR002501">
    <property type="entry name" value="PsdUridine_synth_N"/>
</dbReference>
<evidence type="ECO:0000259" key="6">
    <source>
        <dbReference type="Pfam" id="PF01509"/>
    </source>
</evidence>
<dbReference type="Proteomes" id="UP000230405">
    <property type="component" value="Unassembled WGS sequence"/>
</dbReference>
<dbReference type="EC" id="5.4.99.25" evidence="3"/>
<evidence type="ECO:0000256" key="5">
    <source>
        <dbReference type="ARBA" id="ARBA00023235"/>
    </source>
</evidence>
<dbReference type="GO" id="GO:0006400">
    <property type="term" value="P:tRNA modification"/>
    <property type="evidence" value="ECO:0007669"/>
    <property type="project" value="TreeGrafter"/>
</dbReference>
<accession>A0A2M7VEM8</accession>
<feature type="non-terminal residue" evidence="8">
    <location>
        <position position="1"/>
    </location>
</feature>
<evidence type="ECO:0000313" key="9">
    <source>
        <dbReference type="Proteomes" id="UP000230405"/>
    </source>
</evidence>
<name>A0A2M7VEM8_9BACT</name>
<evidence type="ECO:0000256" key="2">
    <source>
        <dbReference type="ARBA" id="ARBA00005642"/>
    </source>
</evidence>
<dbReference type="PANTHER" id="PTHR13767">
    <property type="entry name" value="TRNA-PSEUDOURIDINE SYNTHASE"/>
    <property type="match status" value="1"/>
</dbReference>
<dbReference type="Pfam" id="PF16198">
    <property type="entry name" value="TruB_C_2"/>
    <property type="match status" value="1"/>
</dbReference>
<sequence>LDKIYTTKIKLGETSDSYDAQGKILINPSAGQPTESVMNKTIATMIGPQQQIPPMFSAKKVNGQKLYQLARQGITIDRLPTNIIIHDFQLLSYQYPWVELLIHCSSGTYIRSLVHDLGQSLGYGAVMYQLRREQIGNYKIQQATELKDLTATNWPSFLQ</sequence>
<dbReference type="EMBL" id="PFPO01000052">
    <property type="protein sequence ID" value="PIZ98994.1"/>
    <property type="molecule type" value="Genomic_DNA"/>
</dbReference>
<dbReference type="SUPFAM" id="SSF55120">
    <property type="entry name" value="Pseudouridine synthase"/>
    <property type="match status" value="1"/>
</dbReference>
<dbReference type="InterPro" id="IPR032819">
    <property type="entry name" value="TruB_C"/>
</dbReference>
<dbReference type="InterPro" id="IPR020103">
    <property type="entry name" value="PsdUridine_synth_cat_dom_sf"/>
</dbReference>
<comment type="caution">
    <text evidence="8">The sequence shown here is derived from an EMBL/GenBank/DDBJ whole genome shotgun (WGS) entry which is preliminary data.</text>
</comment>
<comment type="catalytic activity">
    <reaction evidence="1">
        <text>uridine(55) in tRNA = pseudouridine(55) in tRNA</text>
        <dbReference type="Rhea" id="RHEA:42532"/>
        <dbReference type="Rhea" id="RHEA-COMP:10101"/>
        <dbReference type="Rhea" id="RHEA-COMP:10102"/>
        <dbReference type="ChEBI" id="CHEBI:65314"/>
        <dbReference type="ChEBI" id="CHEBI:65315"/>
        <dbReference type="EC" id="5.4.99.25"/>
    </reaction>
</comment>